<dbReference type="AlphaFoldDB" id="A0A063Y3S2"/>
<dbReference type="EMBL" id="JMSZ01000032">
    <property type="protein sequence ID" value="KDE39167.1"/>
    <property type="molecule type" value="Genomic_DNA"/>
</dbReference>
<dbReference type="GO" id="GO:0008270">
    <property type="term" value="F:zinc ion binding"/>
    <property type="evidence" value="ECO:0007669"/>
    <property type="project" value="UniProtKB-UniRule"/>
</dbReference>
<evidence type="ECO:0000259" key="10">
    <source>
        <dbReference type="PROSITE" id="PS51790"/>
    </source>
</evidence>
<comment type="catalytic activity">
    <reaction evidence="7 9">
        <text>L-methionyl-[protein] + [thioredoxin]-disulfide + H2O = L-methionyl-(R)-S-oxide-[protein] + [thioredoxin]-dithiol</text>
        <dbReference type="Rhea" id="RHEA:24164"/>
        <dbReference type="Rhea" id="RHEA-COMP:10698"/>
        <dbReference type="Rhea" id="RHEA-COMP:10700"/>
        <dbReference type="Rhea" id="RHEA-COMP:12313"/>
        <dbReference type="Rhea" id="RHEA-COMP:12314"/>
        <dbReference type="ChEBI" id="CHEBI:15377"/>
        <dbReference type="ChEBI" id="CHEBI:16044"/>
        <dbReference type="ChEBI" id="CHEBI:29950"/>
        <dbReference type="ChEBI" id="CHEBI:45764"/>
        <dbReference type="ChEBI" id="CHEBI:50058"/>
        <dbReference type="EC" id="1.8.4.12"/>
    </reaction>
</comment>
<evidence type="ECO:0000256" key="1">
    <source>
        <dbReference type="ARBA" id="ARBA00007174"/>
    </source>
</evidence>
<dbReference type="InterPro" id="IPR011057">
    <property type="entry name" value="Mss4-like_sf"/>
</dbReference>
<dbReference type="HAMAP" id="MF_01400">
    <property type="entry name" value="MsrB"/>
    <property type="match status" value="1"/>
</dbReference>
<dbReference type="GO" id="GO:0030091">
    <property type="term" value="P:protein repair"/>
    <property type="evidence" value="ECO:0007669"/>
    <property type="project" value="InterPro"/>
</dbReference>
<dbReference type="Proteomes" id="UP000027318">
    <property type="component" value="Unassembled WGS sequence"/>
</dbReference>
<evidence type="ECO:0000256" key="4">
    <source>
        <dbReference type="ARBA" id="ARBA00022723"/>
    </source>
</evidence>
<dbReference type="PANTHER" id="PTHR10173">
    <property type="entry name" value="METHIONINE SULFOXIDE REDUCTASE"/>
    <property type="match status" value="1"/>
</dbReference>
<dbReference type="GO" id="GO:0033743">
    <property type="term" value="F:peptide-methionine (R)-S-oxide reductase activity"/>
    <property type="evidence" value="ECO:0007669"/>
    <property type="project" value="UniProtKB-UniRule"/>
</dbReference>
<comment type="caution">
    <text evidence="11">The sequence shown here is derived from an EMBL/GenBank/DDBJ whole genome shotgun (WGS) entry which is preliminary data.</text>
</comment>
<organism evidence="11 12">
    <name type="scientific">Nitrincola lacisaponensis</name>
    <dbReference type="NCBI Taxonomy" id="267850"/>
    <lineage>
        <taxon>Bacteria</taxon>
        <taxon>Pseudomonadati</taxon>
        <taxon>Pseudomonadota</taxon>
        <taxon>Gammaproteobacteria</taxon>
        <taxon>Oceanospirillales</taxon>
        <taxon>Oceanospirillaceae</taxon>
        <taxon>Nitrincola</taxon>
    </lineage>
</organism>
<dbReference type="FunFam" id="2.170.150.20:FF:000001">
    <property type="entry name" value="Peptide methionine sulfoxide reductase MsrB"/>
    <property type="match status" value="1"/>
</dbReference>
<evidence type="ECO:0000256" key="2">
    <source>
        <dbReference type="ARBA" id="ARBA00012499"/>
    </source>
</evidence>
<keyword evidence="6 9" id="KW-0560">Oxidoreductase</keyword>
<keyword evidence="5 9" id="KW-0862">Zinc</keyword>
<feature type="domain" description="MsrB" evidence="10">
    <location>
        <begin position="13"/>
        <end position="135"/>
    </location>
</feature>
<dbReference type="EC" id="1.8.4.12" evidence="2 9"/>
<dbReference type="PATRIC" id="fig|267850.7.peg.2264"/>
<comment type="cofactor">
    <cofactor evidence="9">
        <name>Zn(2+)</name>
        <dbReference type="ChEBI" id="CHEBI:29105"/>
    </cofactor>
    <text evidence="9">Binds 1 zinc ion per subunit. The zinc ion is important for the structural integrity of the protein.</text>
</comment>
<gene>
    <name evidence="9" type="primary">msrB</name>
    <name evidence="11" type="ORF">ADINL_2296</name>
</gene>
<feature type="binding site" evidence="9">
    <location>
        <position position="104"/>
    </location>
    <ligand>
        <name>Zn(2+)</name>
        <dbReference type="ChEBI" id="CHEBI:29105"/>
    </ligand>
</feature>
<dbReference type="GO" id="GO:0006979">
    <property type="term" value="P:response to oxidative stress"/>
    <property type="evidence" value="ECO:0007669"/>
    <property type="project" value="InterPro"/>
</dbReference>
<dbReference type="OrthoDB" id="9785497at2"/>
<evidence type="ECO:0000313" key="11">
    <source>
        <dbReference type="EMBL" id="KDE39167.1"/>
    </source>
</evidence>
<keyword evidence="4 9" id="KW-0479">Metal-binding</keyword>
<evidence type="ECO:0000256" key="7">
    <source>
        <dbReference type="ARBA" id="ARBA00048488"/>
    </source>
</evidence>
<proteinExistence type="inferred from homology"/>
<dbReference type="RefSeq" id="WP_036547925.1">
    <property type="nucleotide sequence ID" value="NZ_JBKBNO010000002.1"/>
</dbReference>
<evidence type="ECO:0000313" key="12">
    <source>
        <dbReference type="Proteomes" id="UP000027318"/>
    </source>
</evidence>
<dbReference type="Gene3D" id="2.170.150.20">
    <property type="entry name" value="Peptide methionine sulfoxide reductase"/>
    <property type="match status" value="1"/>
</dbReference>
<dbReference type="Pfam" id="PF01641">
    <property type="entry name" value="SelR"/>
    <property type="match status" value="1"/>
</dbReference>
<keyword evidence="12" id="KW-1185">Reference proteome</keyword>
<accession>A0A063Y3S2</accession>
<dbReference type="PROSITE" id="PS51790">
    <property type="entry name" value="MSRB"/>
    <property type="match status" value="1"/>
</dbReference>
<feature type="active site" description="Nucleophile" evidence="9">
    <location>
        <position position="124"/>
    </location>
</feature>
<reference evidence="11 12" key="1">
    <citation type="journal article" date="2005" name="Int. J. Syst. Evol. Microbiol.">
        <title>Nitrincola lacisaponensis gen. nov., sp. nov., a novel alkaliphilic bacterium isolated from an alkaline, saline lake.</title>
        <authorList>
            <person name="Dimitriu P.A."/>
            <person name="Shukla S.K."/>
            <person name="Conradt J."/>
            <person name="Marquez M.C."/>
            <person name="Ventosa A."/>
            <person name="Maglia A."/>
            <person name="Peyton B.M."/>
            <person name="Pinkart H.C."/>
            <person name="Mormile M.R."/>
        </authorList>
    </citation>
    <scope>NUCLEOTIDE SEQUENCE [LARGE SCALE GENOMIC DNA]</scope>
    <source>
        <strain evidence="11 12">4CA</strain>
    </source>
</reference>
<feature type="binding site" evidence="9">
    <location>
        <position position="55"/>
    </location>
    <ligand>
        <name>Zn(2+)</name>
        <dbReference type="ChEBI" id="CHEBI:29105"/>
    </ligand>
</feature>
<protein>
    <recommendedName>
        <fullName evidence="3 9">Peptide methionine sulfoxide reductase MsrB</fullName>
        <ecNumber evidence="2 9">1.8.4.12</ecNumber>
    </recommendedName>
    <alternativeName>
        <fullName evidence="8 9">Peptide-methionine (R)-S-oxide reductase</fullName>
    </alternativeName>
</protein>
<dbReference type="NCBIfam" id="TIGR00357">
    <property type="entry name" value="peptide-methionine (R)-S-oxide reductase MsrB"/>
    <property type="match status" value="1"/>
</dbReference>
<sequence>MTDSIRSKVKKTDQQWQAELTPEQYYICRQKGTERPGSGEYDQFDAPGQYHCVCCGEVLFDSAHKFDAGCGWPSFWQPVSESALNAYRDTSHGMIRTEVTCSGCEAHLGHVFDDGPEPTGLRYCINSVALRFVARSA</sequence>
<dbReference type="InterPro" id="IPR028427">
    <property type="entry name" value="Met_Sox_Rdtase_MsrB"/>
</dbReference>
<evidence type="ECO:0000256" key="3">
    <source>
        <dbReference type="ARBA" id="ARBA00021130"/>
    </source>
</evidence>
<evidence type="ECO:0000256" key="5">
    <source>
        <dbReference type="ARBA" id="ARBA00022833"/>
    </source>
</evidence>
<dbReference type="STRING" id="267850.ADINL_2296"/>
<evidence type="ECO:0000256" key="8">
    <source>
        <dbReference type="ARBA" id="ARBA00075819"/>
    </source>
</evidence>
<evidence type="ECO:0000256" key="6">
    <source>
        <dbReference type="ARBA" id="ARBA00023002"/>
    </source>
</evidence>
<comment type="similarity">
    <text evidence="1 9">Belongs to the MsrB Met sulfoxide reductase family.</text>
</comment>
<feature type="binding site" evidence="9">
    <location>
        <position position="101"/>
    </location>
    <ligand>
        <name>Zn(2+)</name>
        <dbReference type="ChEBI" id="CHEBI:29105"/>
    </ligand>
</feature>
<dbReference type="PANTHER" id="PTHR10173:SF52">
    <property type="entry name" value="METHIONINE-R-SULFOXIDE REDUCTASE B1"/>
    <property type="match status" value="1"/>
</dbReference>
<dbReference type="SUPFAM" id="SSF51316">
    <property type="entry name" value="Mss4-like"/>
    <property type="match status" value="1"/>
</dbReference>
<dbReference type="GO" id="GO:0005737">
    <property type="term" value="C:cytoplasm"/>
    <property type="evidence" value="ECO:0007669"/>
    <property type="project" value="TreeGrafter"/>
</dbReference>
<evidence type="ECO:0000256" key="9">
    <source>
        <dbReference type="HAMAP-Rule" id="MF_01400"/>
    </source>
</evidence>
<feature type="binding site" evidence="9">
    <location>
        <position position="52"/>
    </location>
    <ligand>
        <name>Zn(2+)</name>
        <dbReference type="ChEBI" id="CHEBI:29105"/>
    </ligand>
</feature>
<name>A0A063Y3S2_9GAMM</name>
<dbReference type="InterPro" id="IPR002579">
    <property type="entry name" value="Met_Sox_Rdtase_MsrB_dom"/>
</dbReference>